<feature type="transmembrane region" description="Helical" evidence="11">
    <location>
        <begin position="258"/>
        <end position="278"/>
    </location>
</feature>
<evidence type="ECO:0000256" key="11">
    <source>
        <dbReference type="SAM" id="Phobius"/>
    </source>
</evidence>
<dbReference type="InterPro" id="IPR011701">
    <property type="entry name" value="MFS"/>
</dbReference>
<evidence type="ECO:0000256" key="3">
    <source>
        <dbReference type="ARBA" id="ARBA00022448"/>
    </source>
</evidence>
<evidence type="ECO:0000256" key="7">
    <source>
        <dbReference type="ARBA" id="ARBA00022989"/>
    </source>
</evidence>
<dbReference type="GO" id="GO:0005886">
    <property type="term" value="C:plasma membrane"/>
    <property type="evidence" value="ECO:0007669"/>
    <property type="project" value="UniProtKB-SubCell"/>
</dbReference>
<dbReference type="Proteomes" id="UP000051727">
    <property type="component" value="Unassembled WGS sequence"/>
</dbReference>
<evidence type="ECO:0000256" key="2">
    <source>
        <dbReference type="ARBA" id="ARBA00008240"/>
    </source>
</evidence>
<evidence type="ECO:0000256" key="5">
    <source>
        <dbReference type="ARBA" id="ARBA00022692"/>
    </source>
</evidence>
<keyword evidence="7 11" id="KW-1133">Transmembrane helix</keyword>
<dbReference type="InterPro" id="IPR005829">
    <property type="entry name" value="Sugar_transporter_CS"/>
</dbReference>
<evidence type="ECO:0000256" key="6">
    <source>
        <dbReference type="ARBA" id="ARBA00022847"/>
    </source>
</evidence>
<feature type="transmembrane region" description="Helical" evidence="11">
    <location>
        <begin position="26"/>
        <end position="45"/>
    </location>
</feature>
<gene>
    <name evidence="13" type="ORF">IV36_GL001813</name>
</gene>
<keyword evidence="6" id="KW-0769">Symport</keyword>
<feature type="domain" description="Major facilitator superfamily (MFS) profile" evidence="12">
    <location>
        <begin position="27"/>
        <end position="436"/>
    </location>
</feature>
<sequence length="442" mass="47887">MTTATKTSVTLPNLNHPTLALDSVKTVILASMIGTAIEFFDFYAYGTAAATYFPKVFFPEVTTTIATLLSLLTFGVAFVARPLGSFVFGHFGDKVGRKKTLVVSLLLMGGSTVLIGLLPDYNTLGLLAVILLCVCRFIQGIGLGGEWSGAALVATENAPEDKRALYGAFPELGAPLGFFLSNGLFFLLESFLTPSQMLAFGWRIPFLASAVLVIVGFWVRTKMQETPLFRQAQAKQLTSKSPLVLVFKKSWRQIIQGTLIVAVTYTLFYTLATWSLTYAITNLGFSNREYLFLLMGAIIVFALLIVYASKLADVFGRRRVLLASSSALIVFSLLFPYLLQGQRNFAGAVIFLVVGFTLMGVAFGPVGALLPELFKTEVRYSGAGISYNLAAIVGAAFTPTIATWLAANWGIKFVGLYLGIMAVACLISLLTVKETKDVDFSE</sequence>
<feature type="transmembrane region" description="Helical" evidence="11">
    <location>
        <begin position="382"/>
        <end position="407"/>
    </location>
</feature>
<evidence type="ECO:0000313" key="13">
    <source>
        <dbReference type="EMBL" id="KRN26599.1"/>
    </source>
</evidence>
<evidence type="ECO:0000259" key="12">
    <source>
        <dbReference type="PROSITE" id="PS50850"/>
    </source>
</evidence>
<protein>
    <recommendedName>
        <fullName evidence="10">Putative proline/betaine transporter</fullName>
    </recommendedName>
</protein>
<keyword evidence="4" id="KW-1003">Cell membrane</keyword>
<evidence type="ECO:0000313" key="14">
    <source>
        <dbReference type="Proteomes" id="UP000051727"/>
    </source>
</evidence>
<dbReference type="PANTHER" id="PTHR43045">
    <property type="entry name" value="SHIKIMATE TRANSPORTER"/>
    <property type="match status" value="1"/>
</dbReference>
<dbReference type="GO" id="GO:0015293">
    <property type="term" value="F:symporter activity"/>
    <property type="evidence" value="ECO:0007669"/>
    <property type="project" value="UniProtKB-KW"/>
</dbReference>
<feature type="transmembrane region" description="Helical" evidence="11">
    <location>
        <begin position="124"/>
        <end position="143"/>
    </location>
</feature>
<keyword evidence="5 11" id="KW-0812">Transmembrane</keyword>
<dbReference type="PATRIC" id="fig|1618.3.peg.1844"/>
<proteinExistence type="inferred from homology"/>
<reference evidence="13 14" key="1">
    <citation type="journal article" date="2015" name="Genome Announc.">
        <title>Expanding the biotechnology potential of lactobacilli through comparative genomics of 213 strains and associated genera.</title>
        <authorList>
            <person name="Sun Z."/>
            <person name="Harris H.M."/>
            <person name="McCann A."/>
            <person name="Guo C."/>
            <person name="Argimon S."/>
            <person name="Zhang W."/>
            <person name="Yang X."/>
            <person name="Jeffery I.B."/>
            <person name="Cooney J.C."/>
            <person name="Kagawa T.F."/>
            <person name="Liu W."/>
            <person name="Song Y."/>
            <person name="Salvetti E."/>
            <person name="Wrobel A."/>
            <person name="Rasinkangas P."/>
            <person name="Parkhill J."/>
            <person name="Rea M.C."/>
            <person name="O'Sullivan O."/>
            <person name="Ritari J."/>
            <person name="Douillard F.P."/>
            <person name="Paul Ross R."/>
            <person name="Yang R."/>
            <person name="Briner A.E."/>
            <person name="Felis G.E."/>
            <person name="de Vos W.M."/>
            <person name="Barrangou R."/>
            <person name="Klaenhammer T.R."/>
            <person name="Caufield P.W."/>
            <person name="Cui Y."/>
            <person name="Zhang H."/>
            <person name="O'Toole P.W."/>
        </authorList>
    </citation>
    <scope>NUCLEOTIDE SEQUENCE [LARGE SCALE GENOMIC DNA]</scope>
    <source>
        <strain evidence="13 14">ATCC 27304</strain>
    </source>
</reference>
<evidence type="ECO:0000256" key="8">
    <source>
        <dbReference type="ARBA" id="ARBA00023136"/>
    </source>
</evidence>
<evidence type="ECO:0000256" key="9">
    <source>
        <dbReference type="ARBA" id="ARBA00037295"/>
    </source>
</evidence>
<feature type="transmembrane region" description="Helical" evidence="11">
    <location>
        <begin position="164"/>
        <end position="188"/>
    </location>
</feature>
<feature type="transmembrane region" description="Helical" evidence="11">
    <location>
        <begin position="65"/>
        <end position="88"/>
    </location>
</feature>
<dbReference type="SUPFAM" id="SSF103473">
    <property type="entry name" value="MFS general substrate transporter"/>
    <property type="match status" value="1"/>
</dbReference>
<dbReference type="CDD" id="cd17369">
    <property type="entry name" value="MFS_ShiA_like"/>
    <property type="match status" value="1"/>
</dbReference>
<feature type="transmembrane region" description="Helical" evidence="11">
    <location>
        <begin position="320"/>
        <end position="339"/>
    </location>
</feature>
<dbReference type="InterPro" id="IPR036259">
    <property type="entry name" value="MFS_trans_sf"/>
</dbReference>
<dbReference type="Pfam" id="PF07690">
    <property type="entry name" value="MFS_1"/>
    <property type="match status" value="1"/>
</dbReference>
<comment type="caution">
    <text evidence="13">The sequence shown here is derived from an EMBL/GenBank/DDBJ whole genome shotgun (WGS) entry which is preliminary data.</text>
</comment>
<organism evidence="13 14">
    <name type="scientific">Liquorilactobacillus mali</name>
    <dbReference type="NCBI Taxonomy" id="1618"/>
    <lineage>
        <taxon>Bacteria</taxon>
        <taxon>Bacillati</taxon>
        <taxon>Bacillota</taxon>
        <taxon>Bacilli</taxon>
        <taxon>Lactobacillales</taxon>
        <taxon>Lactobacillaceae</taxon>
        <taxon>Liquorilactobacillus</taxon>
    </lineage>
</organism>
<dbReference type="AlphaFoldDB" id="A0A0R2FMW5"/>
<dbReference type="PROSITE" id="PS00216">
    <property type="entry name" value="SUGAR_TRANSPORT_1"/>
    <property type="match status" value="1"/>
</dbReference>
<dbReference type="InterPro" id="IPR020846">
    <property type="entry name" value="MFS_dom"/>
</dbReference>
<name>A0A0R2FMW5_9LACO</name>
<dbReference type="PROSITE" id="PS50850">
    <property type="entry name" value="MFS"/>
    <property type="match status" value="1"/>
</dbReference>
<dbReference type="PANTHER" id="PTHR43045:SF2">
    <property type="entry name" value="INNER MEMBRANE METABOLITE TRANSPORT PROTEIN YHJE"/>
    <property type="match status" value="1"/>
</dbReference>
<feature type="transmembrane region" description="Helical" evidence="11">
    <location>
        <begin position="413"/>
        <end position="432"/>
    </location>
</feature>
<evidence type="ECO:0000256" key="1">
    <source>
        <dbReference type="ARBA" id="ARBA00004651"/>
    </source>
</evidence>
<comment type="function">
    <text evidence="9">May be a proton symporter involved in the uptake of osmolytes such as proline and glycine betaine.</text>
</comment>
<feature type="transmembrane region" description="Helical" evidence="11">
    <location>
        <begin position="345"/>
        <end position="370"/>
    </location>
</feature>
<dbReference type="FunFam" id="1.20.1250.20:FF:000001">
    <property type="entry name" value="Dicarboxylate MFS transporter"/>
    <property type="match status" value="1"/>
</dbReference>
<comment type="subcellular location">
    <subcellularLocation>
        <location evidence="1">Cell membrane</location>
        <topology evidence="1">Multi-pass membrane protein</topology>
    </subcellularLocation>
</comment>
<dbReference type="EMBL" id="JQAR01000042">
    <property type="protein sequence ID" value="KRN26599.1"/>
    <property type="molecule type" value="Genomic_DNA"/>
</dbReference>
<accession>A0A0R2FMW5</accession>
<evidence type="ECO:0000256" key="4">
    <source>
        <dbReference type="ARBA" id="ARBA00022475"/>
    </source>
</evidence>
<feature type="transmembrane region" description="Helical" evidence="11">
    <location>
        <begin position="100"/>
        <end position="118"/>
    </location>
</feature>
<dbReference type="RefSeq" id="WP_056992584.1">
    <property type="nucleotide sequence ID" value="NZ_JQAR01000042.1"/>
</dbReference>
<keyword evidence="3" id="KW-0813">Transport</keyword>
<comment type="similarity">
    <text evidence="2">Belongs to the major facilitator superfamily. Metabolite:H+ Symporter (MHS) family (TC 2.A.1.6) family.</text>
</comment>
<dbReference type="OrthoDB" id="9783227at2"/>
<feature type="transmembrane region" description="Helical" evidence="11">
    <location>
        <begin position="200"/>
        <end position="219"/>
    </location>
</feature>
<keyword evidence="8 11" id="KW-0472">Membrane</keyword>
<dbReference type="Gene3D" id="1.20.1250.20">
    <property type="entry name" value="MFS general substrate transporter like domains"/>
    <property type="match status" value="2"/>
</dbReference>
<evidence type="ECO:0000256" key="10">
    <source>
        <dbReference type="ARBA" id="ARBA00039918"/>
    </source>
</evidence>
<feature type="transmembrane region" description="Helical" evidence="11">
    <location>
        <begin position="290"/>
        <end position="308"/>
    </location>
</feature>